<accession>A0A8X6S6E9</accession>
<evidence type="ECO:0000256" key="1">
    <source>
        <dbReference type="SAM" id="MobiDB-lite"/>
    </source>
</evidence>
<name>A0A8X6S6E9_TRICX</name>
<sequence length="216" mass="24582">MGIYREKEWTESLPIHGVGTVEVPTPVSPLPPTPVASLSHEPSQDVIYDSLQPIEQSTVSESPLKDPVDSKPPVVSKQPIVFKSSIVSKSPDSPVKKVDSVIHRSPRSRERRNDERRPRDHRAHFNDCDAHDAARETRRIGKCSSAGPSPCLHHLPGTQHETCFSLVLLRQLLPNQTLVDNFKRAMMEVKHEKEFRPDNMLWEKFSKRLLRKPDRP</sequence>
<dbReference type="AlphaFoldDB" id="A0A8X6S6E9"/>
<feature type="compositionally biased region" description="Basic and acidic residues" evidence="1">
    <location>
        <begin position="94"/>
        <end position="123"/>
    </location>
</feature>
<keyword evidence="3" id="KW-1185">Reference proteome</keyword>
<organism evidence="2 3">
    <name type="scientific">Trichonephila clavipes</name>
    <name type="common">Golden silk orbweaver</name>
    <name type="synonym">Nephila clavipes</name>
    <dbReference type="NCBI Taxonomy" id="2585209"/>
    <lineage>
        <taxon>Eukaryota</taxon>
        <taxon>Metazoa</taxon>
        <taxon>Ecdysozoa</taxon>
        <taxon>Arthropoda</taxon>
        <taxon>Chelicerata</taxon>
        <taxon>Arachnida</taxon>
        <taxon>Araneae</taxon>
        <taxon>Araneomorphae</taxon>
        <taxon>Entelegynae</taxon>
        <taxon>Araneoidea</taxon>
        <taxon>Nephilidae</taxon>
        <taxon>Trichonephila</taxon>
    </lineage>
</organism>
<protein>
    <submittedName>
        <fullName evidence="2">Uncharacterized protein</fullName>
    </submittedName>
</protein>
<feature type="region of interest" description="Disordered" evidence="1">
    <location>
        <begin position="16"/>
        <end position="75"/>
    </location>
</feature>
<reference evidence="2" key="1">
    <citation type="submission" date="2020-08" db="EMBL/GenBank/DDBJ databases">
        <title>Multicomponent nature underlies the extraordinary mechanical properties of spider dragline silk.</title>
        <authorList>
            <person name="Kono N."/>
            <person name="Nakamura H."/>
            <person name="Mori M."/>
            <person name="Yoshida Y."/>
            <person name="Ohtoshi R."/>
            <person name="Malay A.D."/>
            <person name="Moran D.A.P."/>
            <person name="Tomita M."/>
            <person name="Numata K."/>
            <person name="Arakawa K."/>
        </authorList>
    </citation>
    <scope>NUCLEOTIDE SEQUENCE</scope>
</reference>
<proteinExistence type="predicted"/>
<evidence type="ECO:0000313" key="2">
    <source>
        <dbReference type="EMBL" id="GFY05500.1"/>
    </source>
</evidence>
<evidence type="ECO:0000313" key="3">
    <source>
        <dbReference type="Proteomes" id="UP000887159"/>
    </source>
</evidence>
<feature type="region of interest" description="Disordered" evidence="1">
    <location>
        <begin position="88"/>
        <end position="123"/>
    </location>
</feature>
<comment type="caution">
    <text evidence="2">The sequence shown here is derived from an EMBL/GenBank/DDBJ whole genome shotgun (WGS) entry which is preliminary data.</text>
</comment>
<dbReference type="EMBL" id="BMAU01021253">
    <property type="protein sequence ID" value="GFY05500.1"/>
    <property type="molecule type" value="Genomic_DNA"/>
</dbReference>
<dbReference type="Proteomes" id="UP000887159">
    <property type="component" value="Unassembled WGS sequence"/>
</dbReference>
<gene>
    <name evidence="2" type="ORF">TNCV_218821</name>
</gene>